<dbReference type="AlphaFoldDB" id="A0A369L996"/>
<keyword evidence="1" id="KW-1133">Transmembrane helix</keyword>
<sequence>MPSRLKECFPKLAFPGEKYPLDMGEQNCLISNMLASECLLLLIGVVGSMAASGVVSGDWFGSIIGFGWAHEIALSCMKLSAIDTIVAAIVVTVIALAVAHAIEFVASHTTSGRLSIIASRRGLNGEIPRIDSYAVFAGMAAAGFAEELLFRFVLVGGVAVLLGLFIPAKIAVIAAIVISTAVFVYAHEEYRDWYTLSVCVAMSLVMCAAFAVTGSYVVVALAHAAYDIIDIEIEGSRMVNEDDYFFGEVPQSVMLDMYEEICREENERANRKE</sequence>
<accession>A0A369L996</accession>
<evidence type="ECO:0000313" key="3">
    <source>
        <dbReference type="EMBL" id="RDB54735.1"/>
    </source>
</evidence>
<feature type="transmembrane region" description="Helical" evidence="1">
    <location>
        <begin position="148"/>
        <end position="165"/>
    </location>
</feature>
<keyword evidence="1" id="KW-0812">Transmembrane</keyword>
<protein>
    <recommendedName>
        <fullName evidence="2">CAAX prenyl protease 2/Lysostaphin resistance protein A-like domain-containing protein</fullName>
    </recommendedName>
</protein>
<dbReference type="GO" id="GO:0004175">
    <property type="term" value="F:endopeptidase activity"/>
    <property type="evidence" value="ECO:0007669"/>
    <property type="project" value="UniProtKB-ARBA"/>
</dbReference>
<dbReference type="Proteomes" id="UP000253975">
    <property type="component" value="Unassembled WGS sequence"/>
</dbReference>
<name>A0A369L996_9ACTN</name>
<feature type="transmembrane region" description="Helical" evidence="1">
    <location>
        <begin position="81"/>
        <end position="102"/>
    </location>
</feature>
<proteinExistence type="predicted"/>
<dbReference type="InterPro" id="IPR003675">
    <property type="entry name" value="Rce1/LyrA-like_dom"/>
</dbReference>
<feature type="transmembrane region" description="Helical" evidence="1">
    <location>
        <begin position="39"/>
        <end position="69"/>
    </location>
</feature>
<dbReference type="EMBL" id="PPTO01000026">
    <property type="protein sequence ID" value="RDB54735.1"/>
    <property type="molecule type" value="Genomic_DNA"/>
</dbReference>
<dbReference type="Pfam" id="PF02517">
    <property type="entry name" value="Rce1-like"/>
    <property type="match status" value="1"/>
</dbReference>
<dbReference type="GO" id="GO:0080120">
    <property type="term" value="P:CAAX-box protein maturation"/>
    <property type="evidence" value="ECO:0007669"/>
    <property type="project" value="UniProtKB-ARBA"/>
</dbReference>
<keyword evidence="1" id="KW-0472">Membrane</keyword>
<organism evidence="3 4">
    <name type="scientific">Slackia isoflavoniconvertens</name>
    <dbReference type="NCBI Taxonomy" id="572010"/>
    <lineage>
        <taxon>Bacteria</taxon>
        <taxon>Bacillati</taxon>
        <taxon>Actinomycetota</taxon>
        <taxon>Coriobacteriia</taxon>
        <taxon>Eggerthellales</taxon>
        <taxon>Eggerthellaceae</taxon>
        <taxon>Slackia</taxon>
    </lineage>
</organism>
<gene>
    <name evidence="3" type="ORF">C1881_10120</name>
</gene>
<evidence type="ECO:0000259" key="2">
    <source>
        <dbReference type="Pfam" id="PF02517"/>
    </source>
</evidence>
<feature type="transmembrane region" description="Helical" evidence="1">
    <location>
        <begin position="193"/>
        <end position="219"/>
    </location>
</feature>
<evidence type="ECO:0000256" key="1">
    <source>
        <dbReference type="SAM" id="Phobius"/>
    </source>
</evidence>
<evidence type="ECO:0000313" key="4">
    <source>
        <dbReference type="Proteomes" id="UP000253975"/>
    </source>
</evidence>
<comment type="caution">
    <text evidence="3">The sequence shown here is derived from an EMBL/GenBank/DDBJ whole genome shotgun (WGS) entry which is preliminary data.</text>
</comment>
<reference evidence="3 4" key="1">
    <citation type="journal article" date="2018" name="Elife">
        <title>Discovery and characterization of a prevalent human gut bacterial enzyme sufficient for the inactivation of a family of plant toxins.</title>
        <authorList>
            <person name="Koppel N."/>
            <person name="Bisanz J.E."/>
            <person name="Pandelia M.E."/>
            <person name="Turnbaugh P.J."/>
            <person name="Balskus E.P."/>
        </authorList>
    </citation>
    <scope>NUCLEOTIDE SEQUENCE [LARGE SCALE GENOMIC DNA]</scope>
    <source>
        <strain evidence="3 4">OB21 GAM31</strain>
    </source>
</reference>
<feature type="domain" description="CAAX prenyl protease 2/Lysostaphin resistance protein A-like" evidence="2">
    <location>
        <begin position="134"/>
        <end position="229"/>
    </location>
</feature>